<sequence>MKKLLSTSAIERCYFLCMPINNKMLSLKIILRIKKPANIFTNIVTIEKPRLCNVSIGLYNY</sequence>
<name>A0A2K1JQI5_PHYPA</name>
<evidence type="ECO:0000313" key="3">
    <source>
        <dbReference type="Proteomes" id="UP000006727"/>
    </source>
</evidence>
<dbReference type="InParanoid" id="A0A2K1JQI5"/>
<dbReference type="Proteomes" id="UP000006727">
    <property type="component" value="Chromosome 12"/>
</dbReference>
<evidence type="ECO:0000313" key="2">
    <source>
        <dbReference type="EnsemblPlants" id="Pp3c12_12410V3.1"/>
    </source>
</evidence>
<dbReference type="EnsemblPlants" id="Pp3c12_12410V3.1">
    <property type="protein sequence ID" value="Pp3c12_12410V3.1"/>
    <property type="gene ID" value="Pp3c12_12410"/>
</dbReference>
<dbReference type="Gramene" id="Pp3c12_12410V3.1">
    <property type="protein sequence ID" value="Pp3c12_12410V3.1"/>
    <property type="gene ID" value="Pp3c12_12410"/>
</dbReference>
<reference evidence="2" key="3">
    <citation type="submission" date="2020-12" db="UniProtKB">
        <authorList>
            <consortium name="EnsemblPlants"/>
        </authorList>
    </citation>
    <scope>IDENTIFICATION</scope>
</reference>
<dbReference type="AlphaFoldDB" id="A0A2K1JQI5"/>
<proteinExistence type="predicted"/>
<accession>A0A2K1JQI5</accession>
<organism evidence="1">
    <name type="scientific">Physcomitrium patens</name>
    <name type="common">Spreading-leaved earth moss</name>
    <name type="synonym">Physcomitrella patens</name>
    <dbReference type="NCBI Taxonomy" id="3218"/>
    <lineage>
        <taxon>Eukaryota</taxon>
        <taxon>Viridiplantae</taxon>
        <taxon>Streptophyta</taxon>
        <taxon>Embryophyta</taxon>
        <taxon>Bryophyta</taxon>
        <taxon>Bryophytina</taxon>
        <taxon>Bryopsida</taxon>
        <taxon>Funariidae</taxon>
        <taxon>Funariales</taxon>
        <taxon>Funariaceae</taxon>
        <taxon>Physcomitrium</taxon>
    </lineage>
</organism>
<evidence type="ECO:0000313" key="1">
    <source>
        <dbReference type="EMBL" id="PNR43801.1"/>
    </source>
</evidence>
<reference evidence="1 3" key="2">
    <citation type="journal article" date="2018" name="Plant J.">
        <title>The Physcomitrella patens chromosome-scale assembly reveals moss genome structure and evolution.</title>
        <authorList>
            <person name="Lang D."/>
            <person name="Ullrich K.K."/>
            <person name="Murat F."/>
            <person name="Fuchs J."/>
            <person name="Jenkins J."/>
            <person name="Haas F.B."/>
            <person name="Piednoel M."/>
            <person name="Gundlach H."/>
            <person name="Van Bel M."/>
            <person name="Meyberg R."/>
            <person name="Vives C."/>
            <person name="Morata J."/>
            <person name="Symeonidi A."/>
            <person name="Hiss M."/>
            <person name="Muchero W."/>
            <person name="Kamisugi Y."/>
            <person name="Saleh O."/>
            <person name="Blanc G."/>
            <person name="Decker E.L."/>
            <person name="van Gessel N."/>
            <person name="Grimwood J."/>
            <person name="Hayes R.D."/>
            <person name="Graham S.W."/>
            <person name="Gunter L.E."/>
            <person name="McDaniel S.F."/>
            <person name="Hoernstein S.N.W."/>
            <person name="Larsson A."/>
            <person name="Li F.W."/>
            <person name="Perroud P.F."/>
            <person name="Phillips J."/>
            <person name="Ranjan P."/>
            <person name="Rokshar D.S."/>
            <person name="Rothfels C.J."/>
            <person name="Schneider L."/>
            <person name="Shu S."/>
            <person name="Stevenson D.W."/>
            <person name="Thummler F."/>
            <person name="Tillich M."/>
            <person name="Villarreal Aguilar J.C."/>
            <person name="Widiez T."/>
            <person name="Wong G.K."/>
            <person name="Wymore A."/>
            <person name="Zhang Y."/>
            <person name="Zimmer A.D."/>
            <person name="Quatrano R.S."/>
            <person name="Mayer K.F.X."/>
            <person name="Goodstein D."/>
            <person name="Casacuberta J.M."/>
            <person name="Vandepoele K."/>
            <person name="Reski R."/>
            <person name="Cuming A.C."/>
            <person name="Tuskan G.A."/>
            <person name="Maumus F."/>
            <person name="Salse J."/>
            <person name="Schmutz J."/>
            <person name="Rensing S.A."/>
        </authorList>
    </citation>
    <scope>NUCLEOTIDE SEQUENCE [LARGE SCALE GENOMIC DNA]</scope>
    <source>
        <strain evidence="2 3">cv. Gransden 2004</strain>
    </source>
</reference>
<gene>
    <name evidence="1" type="ORF">PHYPA_016184</name>
</gene>
<reference evidence="1 3" key="1">
    <citation type="journal article" date="2008" name="Science">
        <title>The Physcomitrella genome reveals evolutionary insights into the conquest of land by plants.</title>
        <authorList>
            <person name="Rensing S."/>
            <person name="Lang D."/>
            <person name="Zimmer A."/>
            <person name="Terry A."/>
            <person name="Salamov A."/>
            <person name="Shapiro H."/>
            <person name="Nishiyama T."/>
            <person name="Perroud P.-F."/>
            <person name="Lindquist E."/>
            <person name="Kamisugi Y."/>
            <person name="Tanahashi T."/>
            <person name="Sakakibara K."/>
            <person name="Fujita T."/>
            <person name="Oishi K."/>
            <person name="Shin-I T."/>
            <person name="Kuroki Y."/>
            <person name="Toyoda A."/>
            <person name="Suzuki Y."/>
            <person name="Hashimoto A."/>
            <person name="Yamaguchi K."/>
            <person name="Sugano A."/>
            <person name="Kohara Y."/>
            <person name="Fujiyama A."/>
            <person name="Anterola A."/>
            <person name="Aoki S."/>
            <person name="Ashton N."/>
            <person name="Barbazuk W.B."/>
            <person name="Barker E."/>
            <person name="Bennetzen J."/>
            <person name="Bezanilla M."/>
            <person name="Blankenship R."/>
            <person name="Cho S.H."/>
            <person name="Dutcher S."/>
            <person name="Estelle M."/>
            <person name="Fawcett J.A."/>
            <person name="Gundlach H."/>
            <person name="Hanada K."/>
            <person name="Heyl A."/>
            <person name="Hicks K.A."/>
            <person name="Hugh J."/>
            <person name="Lohr M."/>
            <person name="Mayer K."/>
            <person name="Melkozernov A."/>
            <person name="Murata T."/>
            <person name="Nelson D."/>
            <person name="Pils B."/>
            <person name="Prigge M."/>
            <person name="Reiss B."/>
            <person name="Renner T."/>
            <person name="Rombauts S."/>
            <person name="Rushton P."/>
            <person name="Sanderfoot A."/>
            <person name="Schween G."/>
            <person name="Shiu S.-H."/>
            <person name="Stueber K."/>
            <person name="Theodoulou F.L."/>
            <person name="Tu H."/>
            <person name="Van de Peer Y."/>
            <person name="Verrier P.J."/>
            <person name="Waters E."/>
            <person name="Wood A."/>
            <person name="Yang L."/>
            <person name="Cove D."/>
            <person name="Cuming A."/>
            <person name="Hasebe M."/>
            <person name="Lucas S."/>
            <person name="Mishler D.B."/>
            <person name="Reski R."/>
            <person name="Grigoriev I."/>
            <person name="Quatrano R.S."/>
            <person name="Boore J.L."/>
        </authorList>
    </citation>
    <scope>NUCLEOTIDE SEQUENCE [LARGE SCALE GENOMIC DNA]</scope>
    <source>
        <strain evidence="2 3">cv. Gransden 2004</strain>
    </source>
</reference>
<keyword evidence="3" id="KW-1185">Reference proteome</keyword>
<protein>
    <submittedName>
        <fullName evidence="1 2">Uncharacterized protein</fullName>
    </submittedName>
</protein>
<dbReference type="EMBL" id="ABEU02000012">
    <property type="protein sequence ID" value="PNR43801.1"/>
    <property type="molecule type" value="Genomic_DNA"/>
</dbReference>